<gene>
    <name evidence="15" type="ORF">ERICIII_03217</name>
</gene>
<evidence type="ECO:0000256" key="7">
    <source>
        <dbReference type="ARBA" id="ARBA00022723"/>
    </source>
</evidence>
<evidence type="ECO:0000256" key="2">
    <source>
        <dbReference type="ARBA" id="ARBA00004651"/>
    </source>
</evidence>
<feature type="transmembrane region" description="Helical" evidence="13">
    <location>
        <begin position="193"/>
        <end position="211"/>
    </location>
</feature>
<keyword evidence="12 13" id="KW-0472">Membrane</keyword>
<evidence type="ECO:0000256" key="6">
    <source>
        <dbReference type="ARBA" id="ARBA00022692"/>
    </source>
</evidence>
<keyword evidence="8" id="KW-0378">Hydrolase</keyword>
<comment type="cofactor">
    <cofactor evidence="1">
        <name>Zn(2+)</name>
        <dbReference type="ChEBI" id="CHEBI:29105"/>
    </cofactor>
</comment>
<dbReference type="AlphaFoldDB" id="A0A2L1U345"/>
<evidence type="ECO:0000256" key="9">
    <source>
        <dbReference type="ARBA" id="ARBA00022833"/>
    </source>
</evidence>
<dbReference type="InterPro" id="IPR044537">
    <property type="entry name" value="Rip2-like"/>
</dbReference>
<feature type="transmembrane region" description="Helical" evidence="13">
    <location>
        <begin position="30"/>
        <end position="51"/>
    </location>
</feature>
<comment type="subcellular location">
    <subcellularLocation>
        <location evidence="2">Cell membrane</location>
        <topology evidence="2">Multi-pass membrane protein</topology>
    </subcellularLocation>
</comment>
<sequence length="238" mass="26839">MGSSRCQKDVGEYMSSLESIFRFPIDQLPFIVLVLIIALTVHEFSHAFFAYKFGDSTPKEMGRVTLNPVSHISLLGMLLFVIAGIGWARPVMINRSNFKQPRLMGIIVSFVGPFSNFVLGFFGAVIYAASIKYGWTDGWSSGAATALHVFLQYFIMMNVLLFVLNLIPLPPLDGYRILEDLLPLRARMELQKVEHWGFYIILVLVFIPPLYKITIGPILGLSTPIIQQFVIIANKLFF</sequence>
<evidence type="ECO:0000256" key="13">
    <source>
        <dbReference type="SAM" id="Phobius"/>
    </source>
</evidence>
<dbReference type="InterPro" id="IPR008915">
    <property type="entry name" value="Peptidase_M50"/>
</dbReference>
<dbReference type="GO" id="GO:0046872">
    <property type="term" value="F:metal ion binding"/>
    <property type="evidence" value="ECO:0007669"/>
    <property type="project" value="UniProtKB-KW"/>
</dbReference>
<keyword evidence="11" id="KW-0482">Metalloprotease</keyword>
<dbReference type="GO" id="GO:0005886">
    <property type="term" value="C:plasma membrane"/>
    <property type="evidence" value="ECO:0007669"/>
    <property type="project" value="UniProtKB-SubCell"/>
</dbReference>
<evidence type="ECO:0000313" key="16">
    <source>
        <dbReference type="Proteomes" id="UP000239833"/>
    </source>
</evidence>
<feature type="transmembrane region" description="Helical" evidence="13">
    <location>
        <begin position="150"/>
        <end position="172"/>
    </location>
</feature>
<organism evidence="15 16">
    <name type="scientific">Paenibacillus larvae subsp. larvae</name>
    <dbReference type="NCBI Taxonomy" id="147375"/>
    <lineage>
        <taxon>Bacteria</taxon>
        <taxon>Bacillati</taxon>
        <taxon>Bacillota</taxon>
        <taxon>Bacilli</taxon>
        <taxon>Bacillales</taxon>
        <taxon>Paenibacillaceae</taxon>
        <taxon>Paenibacillus</taxon>
    </lineage>
</organism>
<keyword evidence="6 13" id="KW-0812">Transmembrane</keyword>
<name>A0A2L1U345_9BACL</name>
<dbReference type="GO" id="GO:0006508">
    <property type="term" value="P:proteolysis"/>
    <property type="evidence" value="ECO:0007669"/>
    <property type="project" value="UniProtKB-KW"/>
</dbReference>
<keyword evidence="10 13" id="KW-1133">Transmembrane helix</keyword>
<keyword evidence="7" id="KW-0479">Metal-binding</keyword>
<dbReference type="GO" id="GO:0008237">
    <property type="term" value="F:metallopeptidase activity"/>
    <property type="evidence" value="ECO:0007669"/>
    <property type="project" value="UniProtKB-KW"/>
</dbReference>
<protein>
    <submittedName>
        <fullName evidence="15">Peptidase, M50 family</fullName>
    </submittedName>
</protein>
<evidence type="ECO:0000256" key="4">
    <source>
        <dbReference type="ARBA" id="ARBA00022475"/>
    </source>
</evidence>
<evidence type="ECO:0000259" key="14">
    <source>
        <dbReference type="Pfam" id="PF02163"/>
    </source>
</evidence>
<keyword evidence="9" id="KW-0862">Zinc</keyword>
<dbReference type="Proteomes" id="UP000239833">
    <property type="component" value="Chromosome"/>
</dbReference>
<reference evidence="16" key="1">
    <citation type="submission" date="2017-02" db="EMBL/GenBank/DDBJ databases">
        <title>Delineation of Paenibacillus larvae strains originating from foulbrood outbreaks.</title>
        <authorList>
            <person name="Beims H."/>
            <person name="Bunk B."/>
            <person name="Sproeer C."/>
            <person name="Mohr K.I."/>
            <person name="Pradella S."/>
            <person name="Guenther G."/>
            <person name="Rohde M."/>
            <person name="von der Ohe W."/>
            <person name="Steinert M."/>
        </authorList>
    </citation>
    <scope>NUCLEOTIDE SEQUENCE [LARGE SCALE GENOMIC DNA]</scope>
    <source>
        <strain evidence="16">Eric_III</strain>
    </source>
</reference>
<dbReference type="PANTHER" id="PTHR35864">
    <property type="entry name" value="ZINC METALLOPROTEASE MJ0611-RELATED"/>
    <property type="match status" value="1"/>
</dbReference>
<proteinExistence type="inferred from homology"/>
<evidence type="ECO:0000313" key="15">
    <source>
        <dbReference type="EMBL" id="AVF27336.1"/>
    </source>
</evidence>
<keyword evidence="5" id="KW-0645">Protease</keyword>
<comment type="similarity">
    <text evidence="3">Belongs to the peptidase M50B family.</text>
</comment>
<evidence type="ECO:0000256" key="8">
    <source>
        <dbReference type="ARBA" id="ARBA00022801"/>
    </source>
</evidence>
<feature type="transmembrane region" description="Helical" evidence="13">
    <location>
        <begin position="71"/>
        <end position="91"/>
    </location>
</feature>
<feature type="domain" description="Peptidase M50" evidence="14">
    <location>
        <begin position="31"/>
        <end position="207"/>
    </location>
</feature>
<keyword evidence="4" id="KW-1003">Cell membrane</keyword>
<evidence type="ECO:0000256" key="3">
    <source>
        <dbReference type="ARBA" id="ARBA00007931"/>
    </source>
</evidence>
<evidence type="ECO:0000256" key="10">
    <source>
        <dbReference type="ARBA" id="ARBA00022989"/>
    </source>
</evidence>
<dbReference type="PANTHER" id="PTHR35864:SF1">
    <property type="entry name" value="ZINC METALLOPROTEASE YWHC-RELATED"/>
    <property type="match status" value="1"/>
</dbReference>
<dbReference type="EMBL" id="CP019655">
    <property type="protein sequence ID" value="AVF27336.1"/>
    <property type="molecule type" value="Genomic_DNA"/>
</dbReference>
<dbReference type="Pfam" id="PF02163">
    <property type="entry name" value="Peptidase_M50"/>
    <property type="match status" value="1"/>
</dbReference>
<evidence type="ECO:0000256" key="1">
    <source>
        <dbReference type="ARBA" id="ARBA00001947"/>
    </source>
</evidence>
<accession>A0A2L1U345</accession>
<dbReference type="InterPro" id="IPR052348">
    <property type="entry name" value="Metallopeptidase_M50B"/>
</dbReference>
<evidence type="ECO:0000256" key="11">
    <source>
        <dbReference type="ARBA" id="ARBA00023049"/>
    </source>
</evidence>
<evidence type="ECO:0000256" key="12">
    <source>
        <dbReference type="ARBA" id="ARBA00023136"/>
    </source>
</evidence>
<dbReference type="CDD" id="cd06158">
    <property type="entry name" value="S2P-M50_like_1"/>
    <property type="match status" value="1"/>
</dbReference>
<feature type="transmembrane region" description="Helical" evidence="13">
    <location>
        <begin position="103"/>
        <end position="130"/>
    </location>
</feature>
<evidence type="ECO:0000256" key="5">
    <source>
        <dbReference type="ARBA" id="ARBA00022670"/>
    </source>
</evidence>
<dbReference type="STRING" id="147375.BXP28_08590"/>